<feature type="domain" description="Calcineurin-like phosphoesterase" evidence="1">
    <location>
        <begin position="18"/>
        <end position="173"/>
    </location>
</feature>
<name>A0A0F9DK07_9ZZZZ</name>
<reference evidence="2" key="1">
    <citation type="journal article" date="2015" name="Nature">
        <title>Complex archaea that bridge the gap between prokaryotes and eukaryotes.</title>
        <authorList>
            <person name="Spang A."/>
            <person name="Saw J.H."/>
            <person name="Jorgensen S.L."/>
            <person name="Zaremba-Niedzwiedzka K."/>
            <person name="Martijn J."/>
            <person name="Lind A.E."/>
            <person name="van Eijk R."/>
            <person name="Schleper C."/>
            <person name="Guy L."/>
            <person name="Ettema T.J."/>
        </authorList>
    </citation>
    <scope>NUCLEOTIDE SEQUENCE</scope>
</reference>
<dbReference type="InterPro" id="IPR029052">
    <property type="entry name" value="Metallo-depent_PP-like"/>
</dbReference>
<proteinExistence type="predicted"/>
<dbReference type="SUPFAM" id="SSF56300">
    <property type="entry name" value="Metallo-dependent phosphatases"/>
    <property type="match status" value="1"/>
</dbReference>
<dbReference type="Gene3D" id="3.60.21.10">
    <property type="match status" value="1"/>
</dbReference>
<evidence type="ECO:0000313" key="2">
    <source>
        <dbReference type="EMBL" id="KKL61959.1"/>
    </source>
</evidence>
<dbReference type="InterPro" id="IPR004843">
    <property type="entry name" value="Calcineurin-like_PHP"/>
</dbReference>
<dbReference type="EMBL" id="LAZR01028646">
    <property type="protein sequence ID" value="KKL61959.1"/>
    <property type="molecule type" value="Genomic_DNA"/>
</dbReference>
<sequence length="253" mass="28798">MVMSLEVKSKNDINLYSIGDFHTGNSGFEETKLRKLIKDIEKDKKAMVILMGDYGEFINPKDNRFDMDSLSPEYNTVEKQYVAIRNMLMPIKHKIIGLLMGNHDYKIKKDMGMDIPRLLSTDLGVEYLGNVGIIKFTVGKSKFTTLALHGGGLATTMGGQINAIKRYSEKLDTKPDVCLVGHYHRIDVIIDPRLSNTFETITKYLAITGSFFSTYKNWDDNYANRRFYSPLPIGCVMFELRKDGSIKDNKILL</sequence>
<protein>
    <recommendedName>
        <fullName evidence="1">Calcineurin-like phosphoesterase domain-containing protein</fullName>
    </recommendedName>
</protein>
<comment type="caution">
    <text evidence="2">The sequence shown here is derived from an EMBL/GenBank/DDBJ whole genome shotgun (WGS) entry which is preliminary data.</text>
</comment>
<dbReference type="GO" id="GO:0016787">
    <property type="term" value="F:hydrolase activity"/>
    <property type="evidence" value="ECO:0007669"/>
    <property type="project" value="InterPro"/>
</dbReference>
<accession>A0A0F9DK07</accession>
<gene>
    <name evidence="2" type="ORF">LCGC14_2190020</name>
</gene>
<evidence type="ECO:0000259" key="1">
    <source>
        <dbReference type="Pfam" id="PF00149"/>
    </source>
</evidence>
<dbReference type="Pfam" id="PF00149">
    <property type="entry name" value="Metallophos"/>
    <property type="match status" value="1"/>
</dbReference>
<organism evidence="2">
    <name type="scientific">marine sediment metagenome</name>
    <dbReference type="NCBI Taxonomy" id="412755"/>
    <lineage>
        <taxon>unclassified sequences</taxon>
        <taxon>metagenomes</taxon>
        <taxon>ecological metagenomes</taxon>
    </lineage>
</organism>
<dbReference type="AlphaFoldDB" id="A0A0F9DK07"/>